<keyword evidence="4" id="KW-1185">Reference proteome</keyword>
<proteinExistence type="predicted"/>
<protein>
    <submittedName>
        <fullName evidence="2">Uncharacterized protein</fullName>
    </submittedName>
</protein>
<dbReference type="EMBL" id="PGGW01000050">
    <property type="protein sequence ID" value="PJE97037.1"/>
    <property type="molecule type" value="Genomic_DNA"/>
</dbReference>
<evidence type="ECO:0000313" key="4">
    <source>
        <dbReference type="Proteomes" id="UP000230407"/>
    </source>
</evidence>
<sequence length="77" mass="8889">MNRPDEPDRRGGYTRRTADPRNESEITRDHGERAGRMSGTARSQRSGRDRDREQDARGDRPHEDGSPEWGEEDRPQA</sequence>
<dbReference type="RefSeq" id="WP_100201836.1">
    <property type="nucleotide sequence ID" value="NZ_PGGW01000039.1"/>
</dbReference>
<feature type="compositionally biased region" description="Basic and acidic residues" evidence="1">
    <location>
        <begin position="1"/>
        <end position="35"/>
    </location>
</feature>
<evidence type="ECO:0000313" key="2">
    <source>
        <dbReference type="EMBL" id="PJE97037.1"/>
    </source>
</evidence>
<dbReference type="EMBL" id="PGGW01000039">
    <property type="protein sequence ID" value="PJE97746.1"/>
    <property type="molecule type" value="Genomic_DNA"/>
</dbReference>
<gene>
    <name evidence="3" type="ORF">CUT44_11525</name>
    <name evidence="2" type="ORF">CUT44_14780</name>
</gene>
<accession>A0A2M8LYI5</accession>
<feature type="region of interest" description="Disordered" evidence="1">
    <location>
        <begin position="1"/>
        <end position="77"/>
    </location>
</feature>
<reference evidence="2 4" key="1">
    <citation type="submission" date="2017-11" db="EMBL/GenBank/DDBJ databases">
        <title>Streptomyces carmine sp. nov., a novel actinomycete isolated from Sophora alopecuroides in Xinjiang, China.</title>
        <authorList>
            <person name="Wang Y."/>
            <person name="Luo X."/>
            <person name="Wan C."/>
            <person name="Zhang L."/>
        </authorList>
    </citation>
    <scope>NUCLEOTIDE SEQUENCE [LARGE SCALE GENOMIC DNA]</scope>
    <source>
        <strain evidence="2 4">TRM SA0054</strain>
    </source>
</reference>
<evidence type="ECO:0000313" key="3">
    <source>
        <dbReference type="EMBL" id="PJE97746.1"/>
    </source>
</evidence>
<evidence type="ECO:0000256" key="1">
    <source>
        <dbReference type="SAM" id="MobiDB-lite"/>
    </source>
</evidence>
<name>A0A2M8LYI5_9ACTN</name>
<dbReference type="Proteomes" id="UP000230407">
    <property type="component" value="Unassembled WGS sequence"/>
</dbReference>
<organism evidence="2 4">
    <name type="scientific">Streptomyces carminius</name>
    <dbReference type="NCBI Taxonomy" id="2665496"/>
    <lineage>
        <taxon>Bacteria</taxon>
        <taxon>Bacillati</taxon>
        <taxon>Actinomycetota</taxon>
        <taxon>Actinomycetes</taxon>
        <taxon>Kitasatosporales</taxon>
        <taxon>Streptomycetaceae</taxon>
        <taxon>Streptomyces</taxon>
    </lineage>
</organism>
<dbReference type="AlphaFoldDB" id="A0A2M8LYI5"/>
<comment type="caution">
    <text evidence="2">The sequence shown here is derived from an EMBL/GenBank/DDBJ whole genome shotgun (WGS) entry which is preliminary data.</text>
</comment>
<feature type="compositionally biased region" description="Basic and acidic residues" evidence="1">
    <location>
        <begin position="46"/>
        <end position="65"/>
    </location>
</feature>